<comment type="caution">
    <text evidence="1">The sequence shown here is derived from an EMBL/GenBank/DDBJ whole genome shotgun (WGS) entry which is preliminary data.</text>
</comment>
<organism evidence="1 2">
    <name type="scientific">Phlebia brevispora</name>
    <dbReference type="NCBI Taxonomy" id="194682"/>
    <lineage>
        <taxon>Eukaryota</taxon>
        <taxon>Fungi</taxon>
        <taxon>Dikarya</taxon>
        <taxon>Basidiomycota</taxon>
        <taxon>Agaricomycotina</taxon>
        <taxon>Agaricomycetes</taxon>
        <taxon>Polyporales</taxon>
        <taxon>Meruliaceae</taxon>
        <taxon>Phlebia</taxon>
    </lineage>
</organism>
<dbReference type="Proteomes" id="UP001148662">
    <property type="component" value="Unassembled WGS sequence"/>
</dbReference>
<reference evidence="1" key="1">
    <citation type="submission" date="2022-07" db="EMBL/GenBank/DDBJ databases">
        <title>Genome Sequence of Phlebia brevispora.</title>
        <authorList>
            <person name="Buettner E."/>
        </authorList>
    </citation>
    <scope>NUCLEOTIDE SEQUENCE</scope>
    <source>
        <strain evidence="1">MPL23</strain>
    </source>
</reference>
<gene>
    <name evidence="1" type="ORF">NM688_g4472</name>
</gene>
<sequence length="298" mass="33168">MPTETQVLAFDVYGTLLDTSAMSTEISRLHPEVSKAIADKLCIAWRRHQLEYTLRLNSMGIYEPFDTVTERALLHAIAEYGDQYLENDVDRLMDAYNELQPYAGETDTPRLDIDAVHRFYGVQSALEAISEIPNVKIVVFSNGTRKPQMISSALQAANLMEHVDEVFIVDAVRMYKPAKQVYEGLVDYINRDNDQLAGISASPDRIWLVSGNPFDVTGARNAGLNAIWVNRSFSQGWIDHAVDLKPSRVVHDIGGGREGAQGTALRQRGGKVGSAIRSALSDLTTNLRPSEWKENCVQ</sequence>
<evidence type="ECO:0000313" key="2">
    <source>
        <dbReference type="Proteomes" id="UP001148662"/>
    </source>
</evidence>
<proteinExistence type="predicted"/>
<name>A0ACC1T2J2_9APHY</name>
<dbReference type="EMBL" id="JANHOG010000742">
    <property type="protein sequence ID" value="KAJ3551851.1"/>
    <property type="molecule type" value="Genomic_DNA"/>
</dbReference>
<protein>
    <submittedName>
        <fullName evidence="1">Uncharacterized protein</fullName>
    </submittedName>
</protein>
<evidence type="ECO:0000313" key="1">
    <source>
        <dbReference type="EMBL" id="KAJ3551851.1"/>
    </source>
</evidence>
<keyword evidence="2" id="KW-1185">Reference proteome</keyword>
<accession>A0ACC1T2J2</accession>